<dbReference type="Gene3D" id="1.10.3780.10">
    <property type="entry name" value="SusD-like"/>
    <property type="match status" value="1"/>
</dbReference>
<name>A0A7G5XHD6_9BACT</name>
<keyword evidence="10" id="KW-1185">Reference proteome</keyword>
<protein>
    <submittedName>
        <fullName evidence="9">RagB/SusD family nutrient uptake outer membrane protein</fullName>
    </submittedName>
</protein>
<dbReference type="Gene3D" id="1.25.40.10">
    <property type="entry name" value="Tetratricopeptide repeat domain"/>
    <property type="match status" value="1"/>
</dbReference>
<dbReference type="Gene3D" id="1.25.40.390">
    <property type="match status" value="1"/>
</dbReference>
<dbReference type="SUPFAM" id="SSF48452">
    <property type="entry name" value="TPR-like"/>
    <property type="match status" value="1"/>
</dbReference>
<comment type="similarity">
    <text evidence="2">Belongs to the SusD family.</text>
</comment>
<evidence type="ECO:0000259" key="7">
    <source>
        <dbReference type="Pfam" id="PF07980"/>
    </source>
</evidence>
<feature type="domain" description="SusD-like N-terminal" evidence="8">
    <location>
        <begin position="152"/>
        <end position="245"/>
    </location>
</feature>
<dbReference type="InterPro" id="IPR011990">
    <property type="entry name" value="TPR-like_helical_dom_sf"/>
</dbReference>
<dbReference type="GO" id="GO:0009279">
    <property type="term" value="C:cell outer membrane"/>
    <property type="evidence" value="ECO:0007669"/>
    <property type="project" value="UniProtKB-SubCell"/>
</dbReference>
<keyword evidence="4" id="KW-0472">Membrane</keyword>
<evidence type="ECO:0000256" key="6">
    <source>
        <dbReference type="SAM" id="SignalP"/>
    </source>
</evidence>
<reference evidence="10" key="1">
    <citation type="submission" date="2020-08" db="EMBL/GenBank/DDBJ databases">
        <title>Lacibacter sp. S13-6-6 genome sequencing.</title>
        <authorList>
            <person name="Jin L."/>
        </authorList>
    </citation>
    <scope>NUCLEOTIDE SEQUENCE [LARGE SCALE GENOMIC DNA]</scope>
    <source>
        <strain evidence="10">S13-6-6</strain>
    </source>
</reference>
<evidence type="ECO:0000259" key="8">
    <source>
        <dbReference type="Pfam" id="PF14322"/>
    </source>
</evidence>
<dbReference type="Pfam" id="PF14322">
    <property type="entry name" value="SusD-like_3"/>
    <property type="match status" value="1"/>
</dbReference>
<evidence type="ECO:0000256" key="3">
    <source>
        <dbReference type="ARBA" id="ARBA00022729"/>
    </source>
</evidence>
<evidence type="ECO:0000256" key="4">
    <source>
        <dbReference type="ARBA" id="ARBA00023136"/>
    </source>
</evidence>
<dbReference type="Proteomes" id="UP000515344">
    <property type="component" value="Chromosome"/>
</dbReference>
<accession>A0A7G5XHD6</accession>
<dbReference type="AlphaFoldDB" id="A0A7G5XHD6"/>
<keyword evidence="3 6" id="KW-0732">Signal</keyword>
<proteinExistence type="inferred from homology"/>
<evidence type="ECO:0000313" key="9">
    <source>
        <dbReference type="EMBL" id="QNA44889.1"/>
    </source>
</evidence>
<comment type="subcellular location">
    <subcellularLocation>
        <location evidence="1">Cell outer membrane</location>
    </subcellularLocation>
</comment>
<gene>
    <name evidence="9" type="ORF">H4075_01425</name>
</gene>
<dbReference type="Pfam" id="PF07980">
    <property type="entry name" value="SusD_RagB"/>
    <property type="match status" value="1"/>
</dbReference>
<dbReference type="InterPro" id="IPR012944">
    <property type="entry name" value="SusD_RagB_dom"/>
</dbReference>
<evidence type="ECO:0000256" key="2">
    <source>
        <dbReference type="ARBA" id="ARBA00006275"/>
    </source>
</evidence>
<sequence>MKRISVYISSLLLSVALLTSCHKQLDRTPPNSLPSDNVYTSETGYLQVMAKVYASMALTGNQGPAGNGDVAGIDEGTSDFLRLFWKAQELSTDEAVVAWNDPGIQDFHNMNWSSSNAMTKGLYYRCTYIITLCNEFIRASNPATVASNGISGPATDNIKRMRAEARFVRAFSYWVLLDLYGKPGFTTENDPIGKFNPEQTTRTALFSYIETELKAIENDLSNARAADYGRADKAAAWSLLARMYLNAKVYIDTEKYTEAITYSKKVIDAGYSLLGDYRWLGLADNNISNPEFIWTLNYDGVKSKNYGGTTFLVNASVGGDMDKNVSGLGAWGGIRATRNLPDLFPDVNGNGDKRAQFAIGTQNIEINNISEFKDGLGVIKYRNKTRSGAFGQDPEKTFSDIDFPVFRLAEMYLIYAEAVKRGGAGGTDAQALIYLNALRARAQVTAAPLGFYTLDYIIDERARELYWEGFRRTDLIRFNRFVEGTYLWPWKGGVKSGTGVSAIRKIYPIPDSEIAANPKLTQNPGY</sequence>
<dbReference type="PROSITE" id="PS51257">
    <property type="entry name" value="PROKAR_LIPOPROTEIN"/>
    <property type="match status" value="1"/>
</dbReference>
<feature type="domain" description="RagB/SusD" evidence="7">
    <location>
        <begin position="388"/>
        <end position="526"/>
    </location>
</feature>
<feature type="signal peptide" evidence="6">
    <location>
        <begin position="1"/>
        <end position="23"/>
    </location>
</feature>
<dbReference type="CDD" id="cd08977">
    <property type="entry name" value="SusD"/>
    <property type="match status" value="1"/>
</dbReference>
<evidence type="ECO:0000256" key="5">
    <source>
        <dbReference type="ARBA" id="ARBA00023237"/>
    </source>
</evidence>
<keyword evidence="5" id="KW-0998">Cell outer membrane</keyword>
<organism evidence="9 10">
    <name type="scientific">Lacibacter sediminis</name>
    <dbReference type="NCBI Taxonomy" id="2760713"/>
    <lineage>
        <taxon>Bacteria</taxon>
        <taxon>Pseudomonadati</taxon>
        <taxon>Bacteroidota</taxon>
        <taxon>Chitinophagia</taxon>
        <taxon>Chitinophagales</taxon>
        <taxon>Chitinophagaceae</taxon>
        <taxon>Lacibacter</taxon>
    </lineage>
</organism>
<evidence type="ECO:0000256" key="1">
    <source>
        <dbReference type="ARBA" id="ARBA00004442"/>
    </source>
</evidence>
<feature type="chain" id="PRO_5029019073" evidence="6">
    <location>
        <begin position="24"/>
        <end position="526"/>
    </location>
</feature>
<dbReference type="RefSeq" id="WP_182803465.1">
    <property type="nucleotide sequence ID" value="NZ_CP060007.1"/>
</dbReference>
<dbReference type="EMBL" id="CP060007">
    <property type="protein sequence ID" value="QNA44889.1"/>
    <property type="molecule type" value="Genomic_DNA"/>
</dbReference>
<dbReference type="InterPro" id="IPR033985">
    <property type="entry name" value="SusD-like_N"/>
</dbReference>
<dbReference type="KEGG" id="lacs:H4075_01425"/>
<evidence type="ECO:0000313" key="10">
    <source>
        <dbReference type="Proteomes" id="UP000515344"/>
    </source>
</evidence>